<gene>
    <name evidence="1" type="ORF">EJB05_42417</name>
</gene>
<sequence>IRAFENELQRGQLFSNLTSLILGEWCMADLYPIAWFLQQAPLLENLHVSLRHVRPWYRMEYEPTVFAQETLFRAPCLNNVTILCLTPDPMLQELINLLRSAAKSSLVIKIQSDYFGEPKLAD</sequence>
<proteinExistence type="predicted"/>
<evidence type="ECO:0008006" key="3">
    <source>
        <dbReference type="Google" id="ProtNLM"/>
    </source>
</evidence>
<dbReference type="Proteomes" id="UP000324897">
    <property type="component" value="Chromosome 3"/>
</dbReference>
<evidence type="ECO:0000313" key="2">
    <source>
        <dbReference type="Proteomes" id="UP000324897"/>
    </source>
</evidence>
<evidence type="ECO:0000313" key="1">
    <source>
        <dbReference type="EMBL" id="TVU08985.1"/>
    </source>
</evidence>
<dbReference type="EMBL" id="RWGY01000039">
    <property type="protein sequence ID" value="TVU08985.1"/>
    <property type="molecule type" value="Genomic_DNA"/>
</dbReference>
<accession>A0A5J9TCD5</accession>
<keyword evidence="2" id="KW-1185">Reference proteome</keyword>
<dbReference type="Gramene" id="TVU08985">
    <property type="protein sequence ID" value="TVU08985"/>
    <property type="gene ID" value="EJB05_42417"/>
</dbReference>
<organism evidence="1 2">
    <name type="scientific">Eragrostis curvula</name>
    <name type="common">weeping love grass</name>
    <dbReference type="NCBI Taxonomy" id="38414"/>
    <lineage>
        <taxon>Eukaryota</taxon>
        <taxon>Viridiplantae</taxon>
        <taxon>Streptophyta</taxon>
        <taxon>Embryophyta</taxon>
        <taxon>Tracheophyta</taxon>
        <taxon>Spermatophyta</taxon>
        <taxon>Magnoliopsida</taxon>
        <taxon>Liliopsida</taxon>
        <taxon>Poales</taxon>
        <taxon>Poaceae</taxon>
        <taxon>PACMAD clade</taxon>
        <taxon>Chloridoideae</taxon>
        <taxon>Eragrostideae</taxon>
        <taxon>Eragrostidinae</taxon>
        <taxon>Eragrostis</taxon>
    </lineage>
</organism>
<name>A0A5J9TCD5_9POAL</name>
<comment type="caution">
    <text evidence="1">The sequence shown here is derived from an EMBL/GenBank/DDBJ whole genome shotgun (WGS) entry which is preliminary data.</text>
</comment>
<protein>
    <recommendedName>
        <fullName evidence="3">FBD domain-containing protein</fullName>
    </recommendedName>
</protein>
<feature type="non-terminal residue" evidence="1">
    <location>
        <position position="1"/>
    </location>
</feature>
<reference evidence="1 2" key="1">
    <citation type="journal article" date="2019" name="Sci. Rep.">
        <title>A high-quality genome of Eragrostis curvula grass provides insights into Poaceae evolution and supports new strategies to enhance forage quality.</title>
        <authorList>
            <person name="Carballo J."/>
            <person name="Santos B.A.C.M."/>
            <person name="Zappacosta D."/>
            <person name="Garbus I."/>
            <person name="Selva J.P."/>
            <person name="Gallo C.A."/>
            <person name="Diaz A."/>
            <person name="Albertini E."/>
            <person name="Caccamo M."/>
            <person name="Echenique V."/>
        </authorList>
    </citation>
    <scope>NUCLEOTIDE SEQUENCE [LARGE SCALE GENOMIC DNA]</scope>
    <source>
        <strain evidence="2">cv. Victoria</strain>
        <tissue evidence="1">Leaf</tissue>
    </source>
</reference>
<dbReference type="AlphaFoldDB" id="A0A5J9TCD5"/>